<proteinExistence type="predicted"/>
<evidence type="ECO:0000313" key="1">
    <source>
        <dbReference type="EMBL" id="KUG04770.1"/>
    </source>
</evidence>
<name>A0A0W8E804_9ZZZZ</name>
<gene>
    <name evidence="1" type="ORF">ASZ90_017909</name>
</gene>
<sequence>MDHVAMDNRPKHHVQREKGLLLIEHDRAFCDNMATKTILL</sequence>
<reference evidence="1" key="1">
    <citation type="journal article" date="2015" name="Proc. Natl. Acad. Sci. U.S.A.">
        <title>Networks of energetic and metabolic interactions define dynamics in microbial communities.</title>
        <authorList>
            <person name="Embree M."/>
            <person name="Liu J.K."/>
            <person name="Al-Bassam M.M."/>
            <person name="Zengler K."/>
        </authorList>
    </citation>
    <scope>NUCLEOTIDE SEQUENCE</scope>
</reference>
<comment type="caution">
    <text evidence="1">The sequence shown here is derived from an EMBL/GenBank/DDBJ whole genome shotgun (WGS) entry which is preliminary data.</text>
</comment>
<accession>A0A0W8E804</accession>
<organism evidence="1">
    <name type="scientific">hydrocarbon metagenome</name>
    <dbReference type="NCBI Taxonomy" id="938273"/>
    <lineage>
        <taxon>unclassified sequences</taxon>
        <taxon>metagenomes</taxon>
        <taxon>ecological metagenomes</taxon>
    </lineage>
</organism>
<dbReference type="AlphaFoldDB" id="A0A0W8E804"/>
<protein>
    <submittedName>
        <fullName evidence="1">Uncharacterized protein</fullName>
    </submittedName>
</protein>
<dbReference type="EMBL" id="LNQE01001842">
    <property type="protein sequence ID" value="KUG04770.1"/>
    <property type="molecule type" value="Genomic_DNA"/>
</dbReference>